<reference evidence="3 4" key="1">
    <citation type="journal article" date="2021" name="Elife">
        <title>Chloroplast acquisition without the gene transfer in kleptoplastic sea slugs, Plakobranchus ocellatus.</title>
        <authorList>
            <person name="Maeda T."/>
            <person name="Takahashi S."/>
            <person name="Yoshida T."/>
            <person name="Shimamura S."/>
            <person name="Takaki Y."/>
            <person name="Nagai Y."/>
            <person name="Toyoda A."/>
            <person name="Suzuki Y."/>
            <person name="Arimoto A."/>
            <person name="Ishii H."/>
            <person name="Satoh N."/>
            <person name="Nishiyama T."/>
            <person name="Hasebe M."/>
            <person name="Maruyama T."/>
            <person name="Minagawa J."/>
            <person name="Obokata J."/>
            <person name="Shigenobu S."/>
        </authorList>
    </citation>
    <scope>NUCLEOTIDE SEQUENCE [LARGE SCALE GENOMIC DNA]</scope>
</reference>
<dbReference type="PROSITE" id="PS50878">
    <property type="entry name" value="RT_POL"/>
    <property type="match status" value="1"/>
</dbReference>
<dbReference type="AlphaFoldDB" id="A0AAV4AH98"/>
<dbReference type="PANTHER" id="PTHR47027">
    <property type="entry name" value="REVERSE TRANSCRIPTASE DOMAIN-CONTAINING PROTEIN"/>
    <property type="match status" value="1"/>
</dbReference>
<evidence type="ECO:0000313" key="3">
    <source>
        <dbReference type="EMBL" id="GFO06168.1"/>
    </source>
</evidence>
<comment type="caution">
    <text evidence="3">The sequence shown here is derived from an EMBL/GenBank/DDBJ whole genome shotgun (WGS) entry which is preliminary data.</text>
</comment>
<evidence type="ECO:0000313" key="4">
    <source>
        <dbReference type="Proteomes" id="UP000735302"/>
    </source>
</evidence>
<keyword evidence="3" id="KW-0255">Endonuclease</keyword>
<keyword evidence="3" id="KW-0378">Hydrolase</keyword>
<evidence type="ECO:0000256" key="1">
    <source>
        <dbReference type="SAM" id="MobiDB-lite"/>
    </source>
</evidence>
<dbReference type="EMBL" id="BLXT01003763">
    <property type="protein sequence ID" value="GFO06168.1"/>
    <property type="molecule type" value="Genomic_DNA"/>
</dbReference>
<dbReference type="SUPFAM" id="SSF56672">
    <property type="entry name" value="DNA/RNA polymerases"/>
    <property type="match status" value="1"/>
</dbReference>
<protein>
    <submittedName>
        <fullName evidence="3">Endonuclease-reverse transcriptase</fullName>
    </submittedName>
</protein>
<accession>A0AAV4AH98</accession>
<feature type="compositionally biased region" description="Basic and acidic residues" evidence="1">
    <location>
        <begin position="342"/>
        <end position="353"/>
    </location>
</feature>
<dbReference type="PANTHER" id="PTHR47027:SF8">
    <property type="entry name" value="RIBONUCLEASE H"/>
    <property type="match status" value="1"/>
</dbReference>
<dbReference type="InterPro" id="IPR000477">
    <property type="entry name" value="RT_dom"/>
</dbReference>
<keyword evidence="3" id="KW-0540">Nuclease</keyword>
<dbReference type="Proteomes" id="UP000735302">
    <property type="component" value="Unassembled WGS sequence"/>
</dbReference>
<feature type="domain" description="Reverse transcriptase" evidence="2">
    <location>
        <begin position="1"/>
        <end position="179"/>
    </location>
</feature>
<proteinExistence type="predicted"/>
<sequence>MGAKSQIFCLFKPCVFCVNSKFHEIDCPRVALTRFSVFLQLFHCWRQILSGAETDGAGFSRLSGGVTTSSATKRLYTEEIMRDVEFDPRKDEYDEPRLQGLPIRDLRYADDTALLSTTTEGLEKLIKAVKEHSEQKGLHLNVKKTKIMDIDKCKREARIQIEGEEIERVKSFEYLGARIEANGKTTPEIRRRLAMATAKLQKMEKIWKGQDVHTKVRILKSIIFPTATYGCEAWTINKTDSKRITAFELKCYRKILRISWTEKIRNEEVLIKIGTKTPILLQSIKKLKLTYFGHIKRHQTLEKHILEAKMKGKRGKGRPTRRWENDIEEWLETSTSQAGRLTSDRETFRRRVQEAMSRNG</sequence>
<name>A0AAV4AH98_9GAST</name>
<keyword evidence="4" id="KW-1185">Reference proteome</keyword>
<dbReference type="Pfam" id="PF00078">
    <property type="entry name" value="RVT_1"/>
    <property type="match status" value="1"/>
</dbReference>
<organism evidence="3 4">
    <name type="scientific">Plakobranchus ocellatus</name>
    <dbReference type="NCBI Taxonomy" id="259542"/>
    <lineage>
        <taxon>Eukaryota</taxon>
        <taxon>Metazoa</taxon>
        <taxon>Spiralia</taxon>
        <taxon>Lophotrochozoa</taxon>
        <taxon>Mollusca</taxon>
        <taxon>Gastropoda</taxon>
        <taxon>Heterobranchia</taxon>
        <taxon>Euthyneura</taxon>
        <taxon>Panpulmonata</taxon>
        <taxon>Sacoglossa</taxon>
        <taxon>Placobranchoidea</taxon>
        <taxon>Plakobranchidae</taxon>
        <taxon>Plakobranchus</taxon>
    </lineage>
</organism>
<evidence type="ECO:0000259" key="2">
    <source>
        <dbReference type="PROSITE" id="PS50878"/>
    </source>
</evidence>
<dbReference type="GO" id="GO:0004519">
    <property type="term" value="F:endonuclease activity"/>
    <property type="evidence" value="ECO:0007669"/>
    <property type="project" value="UniProtKB-KW"/>
</dbReference>
<feature type="region of interest" description="Disordered" evidence="1">
    <location>
        <begin position="336"/>
        <end position="360"/>
    </location>
</feature>
<dbReference type="InterPro" id="IPR043502">
    <property type="entry name" value="DNA/RNA_pol_sf"/>
</dbReference>
<gene>
    <name evidence="3" type="ORF">PoB_003267300</name>
</gene>